<comment type="similarity">
    <text evidence="1 8">Belongs to the CoaE family.</text>
</comment>
<evidence type="ECO:0000256" key="9">
    <source>
        <dbReference type="NCBIfam" id="TIGR00152"/>
    </source>
</evidence>
<evidence type="ECO:0000256" key="2">
    <source>
        <dbReference type="ARBA" id="ARBA00022490"/>
    </source>
</evidence>
<evidence type="ECO:0000313" key="11">
    <source>
        <dbReference type="Proteomes" id="UP000501427"/>
    </source>
</evidence>
<dbReference type="FunFam" id="3.40.50.300:FF:000518">
    <property type="entry name" value="Dephospho-CoA kinase"/>
    <property type="match status" value="1"/>
</dbReference>
<dbReference type="GO" id="GO:0015937">
    <property type="term" value="P:coenzyme A biosynthetic process"/>
    <property type="evidence" value="ECO:0007669"/>
    <property type="project" value="UniProtKB-UniRule"/>
</dbReference>
<evidence type="ECO:0000256" key="3">
    <source>
        <dbReference type="ARBA" id="ARBA00022679"/>
    </source>
</evidence>
<dbReference type="GO" id="GO:0005524">
    <property type="term" value="F:ATP binding"/>
    <property type="evidence" value="ECO:0007669"/>
    <property type="project" value="UniProtKB-UniRule"/>
</dbReference>
<dbReference type="SUPFAM" id="SSF52540">
    <property type="entry name" value="P-loop containing nucleoside triphosphate hydrolases"/>
    <property type="match status" value="1"/>
</dbReference>
<dbReference type="HAMAP" id="MF_00376">
    <property type="entry name" value="Dephospho_CoA_kinase"/>
    <property type="match status" value="1"/>
</dbReference>
<keyword evidence="4 8" id="KW-0547">Nucleotide-binding</keyword>
<sequence>MYVVAITGGIGSGKTTVANQFAALGIEVVDADLIAREVVEPGTPALTAIASHFGPGILDEQGRLDRRALRERIFSDPAAKSWLNALLHPIIRSEMLRQCAAANSPYCLLVVPLLVENRLTELADRVLVIDVDEATQIERTCRRDGVNREQAQAILASQASRSERLAMADDVLDNQSGTTETIRERILALHETYLAFASQQAPQV</sequence>
<proteinExistence type="inferred from homology"/>
<dbReference type="Proteomes" id="UP000501427">
    <property type="component" value="Chromosome"/>
</dbReference>
<feature type="binding site" evidence="8">
    <location>
        <begin position="11"/>
        <end position="16"/>
    </location>
    <ligand>
        <name>ATP</name>
        <dbReference type="ChEBI" id="CHEBI:30616"/>
    </ligand>
</feature>
<dbReference type="GO" id="GO:0004140">
    <property type="term" value="F:dephospho-CoA kinase activity"/>
    <property type="evidence" value="ECO:0007669"/>
    <property type="project" value="UniProtKB-UniRule"/>
</dbReference>
<keyword evidence="2 8" id="KW-0963">Cytoplasm</keyword>
<keyword evidence="5 8" id="KW-0418">Kinase</keyword>
<comment type="function">
    <text evidence="8">Catalyzes the phosphorylation of the 3'-hydroxyl group of dephosphocoenzyme A to form coenzyme A.</text>
</comment>
<dbReference type="InterPro" id="IPR027417">
    <property type="entry name" value="P-loop_NTPase"/>
</dbReference>
<dbReference type="UniPathway" id="UPA00241">
    <property type="reaction ID" value="UER00356"/>
</dbReference>
<dbReference type="InterPro" id="IPR001977">
    <property type="entry name" value="Depp_CoAkinase"/>
</dbReference>
<dbReference type="PANTHER" id="PTHR10695:SF46">
    <property type="entry name" value="BIFUNCTIONAL COENZYME A SYNTHASE-RELATED"/>
    <property type="match status" value="1"/>
</dbReference>
<dbReference type="EMBL" id="CP038441">
    <property type="protein sequence ID" value="QJT23460.1"/>
    <property type="molecule type" value="Genomic_DNA"/>
</dbReference>
<evidence type="ECO:0000256" key="4">
    <source>
        <dbReference type="ARBA" id="ARBA00022741"/>
    </source>
</evidence>
<keyword evidence="6 8" id="KW-0067">ATP-binding</keyword>
<evidence type="ECO:0000256" key="8">
    <source>
        <dbReference type="HAMAP-Rule" id="MF_00376"/>
    </source>
</evidence>
<comment type="pathway">
    <text evidence="8">Cofactor biosynthesis; coenzyme A biosynthesis; CoA from (R)-pantothenate: step 5/5.</text>
</comment>
<dbReference type="PANTHER" id="PTHR10695">
    <property type="entry name" value="DEPHOSPHO-COA KINASE-RELATED"/>
    <property type="match status" value="1"/>
</dbReference>
<dbReference type="EC" id="2.7.1.24" evidence="8 9"/>
<keyword evidence="3 8" id="KW-0808">Transferase</keyword>
<gene>
    <name evidence="8 10" type="primary">coaE</name>
    <name evidence="10" type="ORF">E4184_19915</name>
</gene>
<comment type="subcellular location">
    <subcellularLocation>
        <location evidence="8">Cytoplasm</location>
    </subcellularLocation>
</comment>
<comment type="catalytic activity">
    <reaction evidence="8">
        <text>3'-dephospho-CoA + ATP = ADP + CoA + H(+)</text>
        <dbReference type="Rhea" id="RHEA:18245"/>
        <dbReference type="ChEBI" id="CHEBI:15378"/>
        <dbReference type="ChEBI" id="CHEBI:30616"/>
        <dbReference type="ChEBI" id="CHEBI:57287"/>
        <dbReference type="ChEBI" id="CHEBI:57328"/>
        <dbReference type="ChEBI" id="CHEBI:456216"/>
        <dbReference type="EC" id="2.7.1.24"/>
    </reaction>
</comment>
<organism evidence="10 11">
    <name type="scientific">Aeromonas media</name>
    <dbReference type="NCBI Taxonomy" id="651"/>
    <lineage>
        <taxon>Bacteria</taxon>
        <taxon>Pseudomonadati</taxon>
        <taxon>Pseudomonadota</taxon>
        <taxon>Gammaproteobacteria</taxon>
        <taxon>Aeromonadales</taxon>
        <taxon>Aeromonadaceae</taxon>
        <taxon>Aeromonas</taxon>
    </lineage>
</organism>
<protein>
    <recommendedName>
        <fullName evidence="8 9">Dephospho-CoA kinase</fullName>
        <ecNumber evidence="8 9">2.7.1.24</ecNumber>
    </recommendedName>
    <alternativeName>
        <fullName evidence="8">Dephosphocoenzyme A kinase</fullName>
    </alternativeName>
</protein>
<dbReference type="Gene3D" id="3.40.50.300">
    <property type="entry name" value="P-loop containing nucleotide triphosphate hydrolases"/>
    <property type="match status" value="1"/>
</dbReference>
<accession>A0A6M4YEK1</accession>
<evidence type="ECO:0000313" key="10">
    <source>
        <dbReference type="EMBL" id="QJT23460.1"/>
    </source>
</evidence>
<evidence type="ECO:0000256" key="1">
    <source>
        <dbReference type="ARBA" id="ARBA00009018"/>
    </source>
</evidence>
<dbReference type="GO" id="GO:0005737">
    <property type="term" value="C:cytoplasm"/>
    <property type="evidence" value="ECO:0007669"/>
    <property type="project" value="UniProtKB-SubCell"/>
</dbReference>
<dbReference type="AlphaFoldDB" id="A0A6M4YEK1"/>
<reference evidence="10 11" key="1">
    <citation type="submission" date="2019-03" db="EMBL/GenBank/DDBJ databases">
        <title>Novel transposon Tn6433 accelerates the dissemination of tet(E) in Aeromonas from aerobic biofilm under oxytetracycline stress.</title>
        <authorList>
            <person name="Shi Y."/>
            <person name="Tian Z."/>
            <person name="Zhang Y."/>
            <person name="Zhang H."/>
            <person name="Yang M."/>
        </authorList>
    </citation>
    <scope>NUCLEOTIDE SEQUENCE [LARGE SCALE GENOMIC DNA]</scope>
    <source>
        <strain evidence="10 11">T0.1-19</strain>
    </source>
</reference>
<dbReference type="RefSeq" id="WP_171276945.1">
    <property type="nucleotide sequence ID" value="NZ_CAWPJG010000001.1"/>
</dbReference>
<keyword evidence="7 8" id="KW-0173">Coenzyme A biosynthesis</keyword>
<dbReference type="NCBIfam" id="TIGR00152">
    <property type="entry name" value="dephospho-CoA kinase"/>
    <property type="match status" value="1"/>
</dbReference>
<evidence type="ECO:0000256" key="5">
    <source>
        <dbReference type="ARBA" id="ARBA00022777"/>
    </source>
</evidence>
<dbReference type="Pfam" id="PF01121">
    <property type="entry name" value="CoaE"/>
    <property type="match status" value="1"/>
</dbReference>
<evidence type="ECO:0000256" key="6">
    <source>
        <dbReference type="ARBA" id="ARBA00022840"/>
    </source>
</evidence>
<evidence type="ECO:0000256" key="7">
    <source>
        <dbReference type="ARBA" id="ARBA00022993"/>
    </source>
</evidence>
<dbReference type="PROSITE" id="PS51219">
    <property type="entry name" value="DPCK"/>
    <property type="match status" value="1"/>
</dbReference>
<dbReference type="CDD" id="cd02022">
    <property type="entry name" value="DPCK"/>
    <property type="match status" value="1"/>
</dbReference>
<name>A0A6M4YEK1_AERME</name>